<name>A0A1Q9DU70_SYMMI</name>
<protein>
    <submittedName>
        <fullName evidence="1">Uncharacterized protein</fullName>
    </submittedName>
</protein>
<accession>A0A1Q9DU70</accession>
<dbReference type="AlphaFoldDB" id="A0A1Q9DU70"/>
<sequence>MVVKRLVGLSGLQEGLVRPAADEMQVDLQGQVLHSTMQHDIMVQVGLQKFHQLMRVRTMNHDARHESAKAAARELKGHHLKPPPEYPTVILKVMTKYQLRLETDSRVEGKRMEEGRLRIAKKRCFTCSALGHFGDTLVPGLLVGVKLNLNPLLLNQTTHMVEARARSPEAFTSSLDLAGPYAICEKAAVALRYRRSGIEMIEGDSPESIVSSQELDTPPWWAALLKQHTRHLQFDDSAALPISLLGQGYGRNTPQLILTSHLVRNSEIQATRWLLPVDRDAVNPPSNLPKEQKKEQKKLLLNWYMAAVAEKLGLLPYRQVFASSTHYGAKQIKVDGAGVLQR</sequence>
<evidence type="ECO:0000313" key="2">
    <source>
        <dbReference type="Proteomes" id="UP000186817"/>
    </source>
</evidence>
<gene>
    <name evidence="1" type="ORF">AK812_SmicGene18812</name>
</gene>
<comment type="caution">
    <text evidence="1">The sequence shown here is derived from an EMBL/GenBank/DDBJ whole genome shotgun (WGS) entry which is preliminary data.</text>
</comment>
<dbReference type="EMBL" id="LSRX01000388">
    <property type="protein sequence ID" value="OLP98717.1"/>
    <property type="molecule type" value="Genomic_DNA"/>
</dbReference>
<proteinExistence type="predicted"/>
<evidence type="ECO:0000313" key="1">
    <source>
        <dbReference type="EMBL" id="OLP98717.1"/>
    </source>
</evidence>
<organism evidence="1 2">
    <name type="scientific">Symbiodinium microadriaticum</name>
    <name type="common">Dinoflagellate</name>
    <name type="synonym">Zooxanthella microadriatica</name>
    <dbReference type="NCBI Taxonomy" id="2951"/>
    <lineage>
        <taxon>Eukaryota</taxon>
        <taxon>Sar</taxon>
        <taxon>Alveolata</taxon>
        <taxon>Dinophyceae</taxon>
        <taxon>Suessiales</taxon>
        <taxon>Symbiodiniaceae</taxon>
        <taxon>Symbiodinium</taxon>
    </lineage>
</organism>
<dbReference type="Proteomes" id="UP000186817">
    <property type="component" value="Unassembled WGS sequence"/>
</dbReference>
<reference evidence="1 2" key="1">
    <citation type="submission" date="2016-02" db="EMBL/GenBank/DDBJ databases">
        <title>Genome analysis of coral dinoflagellate symbionts highlights evolutionary adaptations to a symbiotic lifestyle.</title>
        <authorList>
            <person name="Aranda M."/>
            <person name="Li Y."/>
            <person name="Liew Y.J."/>
            <person name="Baumgarten S."/>
            <person name="Simakov O."/>
            <person name="Wilson M."/>
            <person name="Piel J."/>
            <person name="Ashoor H."/>
            <person name="Bougouffa S."/>
            <person name="Bajic V.B."/>
            <person name="Ryu T."/>
            <person name="Ravasi T."/>
            <person name="Bayer T."/>
            <person name="Micklem G."/>
            <person name="Kim H."/>
            <person name="Bhak J."/>
            <person name="Lajeunesse T.C."/>
            <person name="Voolstra C.R."/>
        </authorList>
    </citation>
    <scope>NUCLEOTIDE SEQUENCE [LARGE SCALE GENOMIC DNA]</scope>
    <source>
        <strain evidence="1 2">CCMP2467</strain>
    </source>
</reference>
<keyword evidence="2" id="KW-1185">Reference proteome</keyword>